<dbReference type="PANTHER" id="PTHR43563:SF1">
    <property type="entry name" value="AMINE OXIDASE [FLAVIN-CONTAINING] B"/>
    <property type="match status" value="1"/>
</dbReference>
<reference evidence="5 6" key="1">
    <citation type="journal article" date="2024" name="IMA Fungus">
        <title>IMA Genome - F19 : A genome assembly and annotation guide to empower mycologists, including annotated draft genome sequences of Ceratocystis pirilliformis, Diaporthe australafricana, Fusarium ophioides, Paecilomyces lecythidis, and Sporothrix stenoceras.</title>
        <authorList>
            <person name="Aylward J."/>
            <person name="Wilson A.M."/>
            <person name="Visagie C.M."/>
            <person name="Spraker J."/>
            <person name="Barnes I."/>
            <person name="Buitendag C."/>
            <person name="Ceriani C."/>
            <person name="Del Mar Angel L."/>
            <person name="du Plessis D."/>
            <person name="Fuchs T."/>
            <person name="Gasser K."/>
            <person name="Kramer D."/>
            <person name="Li W."/>
            <person name="Munsamy K."/>
            <person name="Piso A."/>
            <person name="Price J.L."/>
            <person name="Sonnekus B."/>
            <person name="Thomas C."/>
            <person name="van der Nest A."/>
            <person name="van Dijk A."/>
            <person name="van Heerden A."/>
            <person name="van Vuuren N."/>
            <person name="Yilmaz N."/>
            <person name="Duong T.A."/>
            <person name="van der Merwe N.A."/>
            <person name="Wingfield M.J."/>
            <person name="Wingfield B.D."/>
        </authorList>
    </citation>
    <scope>NUCLEOTIDE SEQUENCE [LARGE SCALE GENOMIC DNA]</scope>
    <source>
        <strain evidence="5 6">CMW 18167</strain>
    </source>
</reference>
<evidence type="ECO:0000256" key="1">
    <source>
        <dbReference type="ARBA" id="ARBA00005995"/>
    </source>
</evidence>
<proteinExistence type="inferred from homology"/>
<organism evidence="5 6">
    <name type="scientific">Paecilomyces lecythidis</name>
    <dbReference type="NCBI Taxonomy" id="3004212"/>
    <lineage>
        <taxon>Eukaryota</taxon>
        <taxon>Fungi</taxon>
        <taxon>Dikarya</taxon>
        <taxon>Ascomycota</taxon>
        <taxon>Pezizomycotina</taxon>
        <taxon>Eurotiomycetes</taxon>
        <taxon>Eurotiomycetidae</taxon>
        <taxon>Eurotiales</taxon>
        <taxon>Thermoascaceae</taxon>
        <taxon>Paecilomyces</taxon>
    </lineage>
</organism>
<dbReference type="Proteomes" id="UP001583193">
    <property type="component" value="Unassembled WGS sequence"/>
</dbReference>
<evidence type="ECO:0000313" key="6">
    <source>
        <dbReference type="Proteomes" id="UP001583193"/>
    </source>
</evidence>
<dbReference type="Gene3D" id="3.50.50.60">
    <property type="entry name" value="FAD/NAD(P)-binding domain"/>
    <property type="match status" value="1"/>
</dbReference>
<dbReference type="InterPro" id="IPR002937">
    <property type="entry name" value="Amino_oxidase"/>
</dbReference>
<name>A0ABR3WRW8_9EURO</name>
<evidence type="ECO:0000259" key="4">
    <source>
        <dbReference type="Pfam" id="PF01593"/>
    </source>
</evidence>
<comment type="catalytic activity">
    <reaction evidence="3">
        <text>a secondary aliphatic amine + O2 + H2O = a primary amine + an aldehyde + H2O2</text>
        <dbReference type="Rhea" id="RHEA:26414"/>
        <dbReference type="ChEBI" id="CHEBI:15377"/>
        <dbReference type="ChEBI" id="CHEBI:15379"/>
        <dbReference type="ChEBI" id="CHEBI:16240"/>
        <dbReference type="ChEBI" id="CHEBI:17478"/>
        <dbReference type="ChEBI" id="CHEBI:58855"/>
        <dbReference type="ChEBI" id="CHEBI:65296"/>
        <dbReference type="EC" id="1.4.3.4"/>
    </reaction>
</comment>
<evidence type="ECO:0000256" key="2">
    <source>
        <dbReference type="ARBA" id="ARBA00012804"/>
    </source>
</evidence>
<evidence type="ECO:0000256" key="3">
    <source>
        <dbReference type="ARBA" id="ARBA00048448"/>
    </source>
</evidence>
<feature type="domain" description="Amine oxidase" evidence="4">
    <location>
        <begin position="122"/>
        <end position="358"/>
    </location>
</feature>
<dbReference type="InterPro" id="IPR036188">
    <property type="entry name" value="FAD/NAD-bd_sf"/>
</dbReference>
<evidence type="ECO:0000313" key="5">
    <source>
        <dbReference type="EMBL" id="KAL1866156.1"/>
    </source>
</evidence>
<dbReference type="PANTHER" id="PTHR43563">
    <property type="entry name" value="AMINE OXIDASE"/>
    <property type="match status" value="1"/>
</dbReference>
<sequence>MRLVGIPRCKVPHEEAGKLIARAWNLFIDVDGAGGRQICPLPHAQLENIRIDREEVKKWDNYSCWDRYQEIKDQLTIQESGLLLSHLLLISGGEVNLKNSGLWDMIRSHALCNHEFSDFEDIWFMYKLKEGQSNMARRIFDEAAECGLEYSFNTHVSTIQQLPSDFVQVLTRDGQCFTGRKLICTAPLNTLKSLKFNPPLSALRQEAVEIGHINYMTKIHAVVEGSGMVSWNGACYPNALLYAYGDGILPSGDTHLVAFGADERRHFVPEHSPEKIIQAFENLHPMDVKKLVFHNWNNDSYSQAGPCFWPPGFMTKYQNELQSRHGSIFFASADWAHGWRAFIDGALEQGFLNARDVLEELRQEDRDNAATKSSL</sequence>
<dbReference type="InterPro" id="IPR050703">
    <property type="entry name" value="Flavin_MAO"/>
</dbReference>
<gene>
    <name evidence="5" type="ORF">Plec18167_009155</name>
</gene>
<comment type="similarity">
    <text evidence="1">Belongs to the flavin monoamine oxidase family.</text>
</comment>
<dbReference type="SUPFAM" id="SSF51905">
    <property type="entry name" value="FAD/NAD(P)-binding domain"/>
    <property type="match status" value="1"/>
</dbReference>
<protein>
    <recommendedName>
        <fullName evidence="2">monoamine oxidase</fullName>
        <ecNumber evidence="2">1.4.3.4</ecNumber>
    </recommendedName>
</protein>
<dbReference type="EMBL" id="JAVDPF010000053">
    <property type="protein sequence ID" value="KAL1866156.1"/>
    <property type="molecule type" value="Genomic_DNA"/>
</dbReference>
<comment type="caution">
    <text evidence="5">The sequence shown here is derived from an EMBL/GenBank/DDBJ whole genome shotgun (WGS) entry which is preliminary data.</text>
</comment>
<dbReference type="EC" id="1.4.3.4" evidence="2"/>
<accession>A0ABR3WRW8</accession>
<dbReference type="Gene3D" id="3.90.660.10">
    <property type="match status" value="2"/>
</dbReference>
<dbReference type="Pfam" id="PF01593">
    <property type="entry name" value="Amino_oxidase"/>
    <property type="match status" value="1"/>
</dbReference>
<keyword evidence="6" id="KW-1185">Reference proteome</keyword>